<dbReference type="InterPro" id="IPR038078">
    <property type="entry name" value="PhoU-like_sf"/>
</dbReference>
<dbReference type="GO" id="GO:0030643">
    <property type="term" value="P:intracellular phosphate ion homeostasis"/>
    <property type="evidence" value="ECO:0007669"/>
    <property type="project" value="InterPro"/>
</dbReference>
<keyword evidence="3" id="KW-0813">Transport</keyword>
<dbReference type="Gene3D" id="1.20.58.220">
    <property type="entry name" value="Phosphate transport system protein phou homolog 2, domain 2"/>
    <property type="match status" value="2"/>
</dbReference>
<name>A0A1Y6D173_9GAMM</name>
<keyword evidence="8" id="KW-1185">Reference proteome</keyword>
<evidence type="ECO:0000256" key="3">
    <source>
        <dbReference type="ARBA" id="ARBA00022448"/>
    </source>
</evidence>
<feature type="domain" description="PhoU" evidence="6">
    <location>
        <begin position="152"/>
        <end position="236"/>
    </location>
</feature>
<dbReference type="InterPro" id="IPR026022">
    <property type="entry name" value="PhoU_dom"/>
</dbReference>
<dbReference type="STRING" id="1760988.SAMN02949497_3756"/>
<dbReference type="Pfam" id="PF01895">
    <property type="entry name" value="PhoU"/>
    <property type="match status" value="2"/>
</dbReference>
<dbReference type="RefSeq" id="WP_368655816.1">
    <property type="nucleotide sequence ID" value="NZ_FXAM01000001.1"/>
</dbReference>
<accession>A0A1Y6D173</accession>
<comment type="similarity">
    <text evidence="2">Belongs to the PhoU family.</text>
</comment>
<organism evidence="7 8">
    <name type="scientific">Methylomagnum ishizawai</name>
    <dbReference type="NCBI Taxonomy" id="1760988"/>
    <lineage>
        <taxon>Bacteria</taxon>
        <taxon>Pseudomonadati</taxon>
        <taxon>Pseudomonadota</taxon>
        <taxon>Gammaproteobacteria</taxon>
        <taxon>Methylococcales</taxon>
        <taxon>Methylococcaceae</taxon>
        <taxon>Methylomagnum</taxon>
    </lineage>
</organism>
<dbReference type="GO" id="GO:0045936">
    <property type="term" value="P:negative regulation of phosphate metabolic process"/>
    <property type="evidence" value="ECO:0007669"/>
    <property type="project" value="InterPro"/>
</dbReference>
<evidence type="ECO:0000256" key="5">
    <source>
        <dbReference type="ARBA" id="ARBA00022592"/>
    </source>
</evidence>
<sequence>MRTALFVENPANNRAEPIMTSLFDSENLHHHISKQYDQELLDIRNRVLTLGGLVEAQVESAITALIECDVELAERVIADDYRVNSMEVAIDEDCTHILALRQPAARDLRLVVAVIKTITDLERIGDEAKRMARVAIDLAAHYPKKNQFTDLQQLAQHVRGLLREALDAFARIDVDEALRVVQEDRQVDCEYESIMRQQITYMMEDPRSIPLALNIMWSARSLERIGDRSCNICEYVIYYAKGKNIRHISIEQVQADLRRN</sequence>
<dbReference type="Proteomes" id="UP000192923">
    <property type="component" value="Unassembled WGS sequence"/>
</dbReference>
<dbReference type="FunFam" id="1.20.58.220:FF:000002">
    <property type="entry name" value="Phosphate-specific transport system accessory protein PhoU"/>
    <property type="match status" value="1"/>
</dbReference>
<keyword evidence="4" id="KW-0963">Cytoplasm</keyword>
<evidence type="ECO:0000256" key="4">
    <source>
        <dbReference type="ARBA" id="ARBA00022490"/>
    </source>
</evidence>
<keyword evidence="5" id="KW-0592">Phosphate transport</keyword>
<dbReference type="GO" id="GO:0005737">
    <property type="term" value="C:cytoplasm"/>
    <property type="evidence" value="ECO:0007669"/>
    <property type="project" value="UniProtKB-SubCell"/>
</dbReference>
<dbReference type="GO" id="GO:0006817">
    <property type="term" value="P:phosphate ion transport"/>
    <property type="evidence" value="ECO:0007669"/>
    <property type="project" value="UniProtKB-KW"/>
</dbReference>
<evidence type="ECO:0000259" key="6">
    <source>
        <dbReference type="Pfam" id="PF01895"/>
    </source>
</evidence>
<protein>
    <submittedName>
        <fullName evidence="7">Phosphate transport system protein</fullName>
    </submittedName>
</protein>
<dbReference type="AlphaFoldDB" id="A0A1Y6D173"/>
<dbReference type="InterPro" id="IPR028366">
    <property type="entry name" value="PhoU"/>
</dbReference>
<feature type="domain" description="PhoU" evidence="6">
    <location>
        <begin position="49"/>
        <end position="134"/>
    </location>
</feature>
<dbReference type="NCBIfam" id="TIGR02135">
    <property type="entry name" value="phoU_full"/>
    <property type="match status" value="1"/>
</dbReference>
<dbReference type="FunFam" id="1.20.58.220:FF:000001">
    <property type="entry name" value="Phosphate-specific transport system accessory protein PhoU"/>
    <property type="match status" value="1"/>
</dbReference>
<dbReference type="SUPFAM" id="SSF109755">
    <property type="entry name" value="PhoU-like"/>
    <property type="match status" value="1"/>
</dbReference>
<evidence type="ECO:0000256" key="1">
    <source>
        <dbReference type="ARBA" id="ARBA00004496"/>
    </source>
</evidence>
<evidence type="ECO:0000256" key="2">
    <source>
        <dbReference type="ARBA" id="ARBA00008107"/>
    </source>
</evidence>
<evidence type="ECO:0000313" key="7">
    <source>
        <dbReference type="EMBL" id="SMF96361.1"/>
    </source>
</evidence>
<proteinExistence type="inferred from homology"/>
<evidence type="ECO:0000313" key="8">
    <source>
        <dbReference type="Proteomes" id="UP000192923"/>
    </source>
</evidence>
<dbReference type="PANTHER" id="PTHR42930:SF3">
    <property type="entry name" value="PHOSPHATE-SPECIFIC TRANSPORT SYSTEM ACCESSORY PROTEIN PHOU"/>
    <property type="match status" value="1"/>
</dbReference>
<dbReference type="EMBL" id="FXAM01000001">
    <property type="protein sequence ID" value="SMF96361.1"/>
    <property type="molecule type" value="Genomic_DNA"/>
</dbReference>
<comment type="subcellular location">
    <subcellularLocation>
        <location evidence="1">Cytoplasm</location>
    </subcellularLocation>
</comment>
<gene>
    <name evidence="7" type="ORF">SAMN02949497_3756</name>
</gene>
<dbReference type="PANTHER" id="PTHR42930">
    <property type="entry name" value="PHOSPHATE-SPECIFIC TRANSPORT SYSTEM ACCESSORY PROTEIN PHOU"/>
    <property type="match status" value="1"/>
</dbReference>
<reference evidence="7 8" key="1">
    <citation type="submission" date="2016-12" db="EMBL/GenBank/DDBJ databases">
        <authorList>
            <person name="Song W.-J."/>
            <person name="Kurnit D.M."/>
        </authorList>
    </citation>
    <scope>NUCLEOTIDE SEQUENCE [LARGE SCALE GENOMIC DNA]</scope>
    <source>
        <strain evidence="7 8">175</strain>
    </source>
</reference>
<dbReference type="PIRSF" id="PIRSF003107">
    <property type="entry name" value="PhoU"/>
    <property type="match status" value="1"/>
</dbReference>